<dbReference type="Proteomes" id="UP001056120">
    <property type="component" value="Linkage Group LG04"/>
</dbReference>
<proteinExistence type="predicted"/>
<reference evidence="1 2" key="2">
    <citation type="journal article" date="2022" name="Mol. Ecol. Resour.">
        <title>The genomes of chicory, endive, great burdock and yacon provide insights into Asteraceae paleo-polyploidization history and plant inulin production.</title>
        <authorList>
            <person name="Fan W."/>
            <person name="Wang S."/>
            <person name="Wang H."/>
            <person name="Wang A."/>
            <person name="Jiang F."/>
            <person name="Liu H."/>
            <person name="Zhao H."/>
            <person name="Xu D."/>
            <person name="Zhang Y."/>
        </authorList>
    </citation>
    <scope>NUCLEOTIDE SEQUENCE [LARGE SCALE GENOMIC DNA]</scope>
    <source>
        <strain evidence="2">cv. Yunnan</strain>
        <tissue evidence="1">Leaves</tissue>
    </source>
</reference>
<evidence type="ECO:0000313" key="1">
    <source>
        <dbReference type="EMBL" id="KAI3819449.1"/>
    </source>
</evidence>
<accession>A0ACB9JGI8</accession>
<gene>
    <name evidence="1" type="ORF">L1987_13285</name>
</gene>
<sequence>MLRYKTLRLLLSDMLKHILKVENLIKLFISQIQNKTNLMMIVMIIMILLGKRSRESLRKKHLPFLFLLNKDYEPVDELENAKLKARQARAEVGRKNPRTKKFIILQTLSTISSSTTATTTSVFRSFIGTSNHLFIDDLWIWLDLEIIVLDLSCILDLQVSITAATDLLQAICVEAKTDMTTMPTRDDEDKDLYTTTCGEHQVSGATPNVTFQGECSGQREPDSGVSGSDDWFSDEEVKENKVEIDSEDNKYKTSEGVEFSYRITDEISQLD</sequence>
<name>A0ACB9JGI8_9ASTR</name>
<reference evidence="2" key="1">
    <citation type="journal article" date="2022" name="Mol. Ecol. Resour.">
        <title>The genomes of chicory, endive, great burdock and yacon provide insights into Asteraceae palaeo-polyploidization history and plant inulin production.</title>
        <authorList>
            <person name="Fan W."/>
            <person name="Wang S."/>
            <person name="Wang H."/>
            <person name="Wang A."/>
            <person name="Jiang F."/>
            <person name="Liu H."/>
            <person name="Zhao H."/>
            <person name="Xu D."/>
            <person name="Zhang Y."/>
        </authorList>
    </citation>
    <scope>NUCLEOTIDE SEQUENCE [LARGE SCALE GENOMIC DNA]</scope>
    <source>
        <strain evidence="2">cv. Yunnan</strain>
    </source>
</reference>
<protein>
    <submittedName>
        <fullName evidence="1">Uncharacterized protein</fullName>
    </submittedName>
</protein>
<keyword evidence="2" id="KW-1185">Reference proteome</keyword>
<evidence type="ECO:0000313" key="2">
    <source>
        <dbReference type="Proteomes" id="UP001056120"/>
    </source>
</evidence>
<comment type="caution">
    <text evidence="1">The sequence shown here is derived from an EMBL/GenBank/DDBJ whole genome shotgun (WGS) entry which is preliminary data.</text>
</comment>
<dbReference type="EMBL" id="CM042021">
    <property type="protein sequence ID" value="KAI3819449.1"/>
    <property type="molecule type" value="Genomic_DNA"/>
</dbReference>
<organism evidence="1 2">
    <name type="scientific">Smallanthus sonchifolius</name>
    <dbReference type="NCBI Taxonomy" id="185202"/>
    <lineage>
        <taxon>Eukaryota</taxon>
        <taxon>Viridiplantae</taxon>
        <taxon>Streptophyta</taxon>
        <taxon>Embryophyta</taxon>
        <taxon>Tracheophyta</taxon>
        <taxon>Spermatophyta</taxon>
        <taxon>Magnoliopsida</taxon>
        <taxon>eudicotyledons</taxon>
        <taxon>Gunneridae</taxon>
        <taxon>Pentapetalae</taxon>
        <taxon>asterids</taxon>
        <taxon>campanulids</taxon>
        <taxon>Asterales</taxon>
        <taxon>Asteraceae</taxon>
        <taxon>Asteroideae</taxon>
        <taxon>Heliantheae alliance</taxon>
        <taxon>Millerieae</taxon>
        <taxon>Smallanthus</taxon>
    </lineage>
</organism>